<feature type="compositionally biased region" description="Basic and acidic residues" evidence="4">
    <location>
        <begin position="323"/>
        <end position="337"/>
    </location>
</feature>
<keyword evidence="1" id="KW-0677">Repeat</keyword>
<dbReference type="PANTHER" id="PTHR15704">
    <property type="entry name" value="SUPERKILLER 3 PROTEIN-RELATED"/>
    <property type="match status" value="1"/>
</dbReference>
<dbReference type="SMART" id="SM00028">
    <property type="entry name" value="TPR"/>
    <property type="match status" value="13"/>
</dbReference>
<dbReference type="GO" id="GO:0055087">
    <property type="term" value="C:Ski complex"/>
    <property type="evidence" value="ECO:0007669"/>
    <property type="project" value="InterPro"/>
</dbReference>
<dbReference type="PROSITE" id="PS50005">
    <property type="entry name" value="TPR"/>
    <property type="match status" value="4"/>
</dbReference>
<feature type="repeat" description="TPR" evidence="3">
    <location>
        <begin position="649"/>
        <end position="682"/>
    </location>
</feature>
<reference evidence="5" key="2">
    <citation type="submission" date="2014-06" db="EMBL/GenBank/DDBJ databases">
        <title>The complete genome of Blastobotrys (Arxula) adeninivorans LS3 - a yeast of biotechnological interest.</title>
        <authorList>
            <person name="Kunze G."/>
            <person name="Gaillardin C."/>
            <person name="Czernicka M."/>
            <person name="Durrens P."/>
            <person name="Martin T."/>
            <person name="Boer E."/>
            <person name="Gabaldon T."/>
            <person name="Cruz J."/>
            <person name="Talla E."/>
            <person name="Marck C."/>
            <person name="Goffeau A."/>
            <person name="Barbe V."/>
            <person name="Baret P."/>
            <person name="Baronian K."/>
            <person name="Beier S."/>
            <person name="Bleykasten C."/>
            <person name="Bode R."/>
            <person name="Casaregola S."/>
            <person name="Despons L."/>
            <person name="Fairhead C."/>
            <person name="Giersberg M."/>
            <person name="Gierski P."/>
            <person name="Hahnel U."/>
            <person name="Hartmann A."/>
            <person name="Jankowska D."/>
            <person name="Jubin C."/>
            <person name="Jung P."/>
            <person name="Lafontaine I."/>
            <person name="Leh-Louis V."/>
            <person name="Lemaire M."/>
            <person name="Marcet-Houben M."/>
            <person name="Mascher M."/>
            <person name="Morel G."/>
            <person name="Richard G.-F."/>
            <person name="Riechen J."/>
            <person name="Sacerdot C."/>
            <person name="Sarkar A."/>
            <person name="Savel G."/>
            <person name="Schacherer J."/>
            <person name="Sherman D."/>
            <person name="Straub M.-L."/>
            <person name="Stein N."/>
            <person name="Thierry A."/>
            <person name="Trautwein-Schult A."/>
            <person name="Westhof E."/>
            <person name="Worch S."/>
            <person name="Dujon B."/>
            <person name="Souciet J.-L."/>
            <person name="Wincker P."/>
            <person name="Scholz U."/>
            <person name="Neuveglise N."/>
        </authorList>
    </citation>
    <scope>NUCLEOTIDE SEQUENCE</scope>
    <source>
        <strain evidence="5">LS3</strain>
    </source>
</reference>
<sequence length="1353" mass="150180">MQFVKANLKEAKAALTAGRFEETQYYSEAVLESDPSNYMALLLLGKANSNLSLPEKAIQAYKRATELKPLEPPAWKGILEVYDQEKNYSLYLDTAVSLIQAYHEADNTAEAAATFRKAIKFVINRGDSGARKKLLELQLPGSPIYDILESSMAKLDLTLTRLIKMIEIEESQQINKAVGKNKFKISATKEAEDAKIKYGIRSNSKLPQLYRMLINTTYDDDLRRETELKLLSYLYELLIVSDKDKKSILSQVKEMASGLVVVRAPSPLAWKLEIEWADPSELKDLDYDTMIHFINNFSNQPLARVLTGFLHSEISPFPVPKSKQSESNEKDSKRKSSDDDDDDDDDDEVQEDWTPATVLEAISDGYIADPDCILSYRILGALYLRTQEYESAADVAQKGLAAIKRMSALTGVSFHNAKDNLSVILGTSYIYYQAPKNFDIAVKIFDTVLKNSPQNVPSITGKGLIYIQQGRLQEAESLLDTVYQKFPSNFLALFELAWCRVLQGKHDQGRQQLAECLESVTGSDPQSLDYRAQIWWRIGASFWFERESGDEETLTNAFNSFARSLQENSTFAPAYTSLGLYYADIIGDRTRATKCFYKAFELDAGEIESAYRLATEFANNAEWDLVEVIATRVLDSERLHTTLGSREASWPHRALGIVKLNHRDYPSAIHNFQNALRLSPKDPNSWMGLGEAYSNSGRFIASAKAFERCLTLDPENWLAQFQAGIVHRQLYNYDEAIAAFKGVLSKRPGEVGVQTALIQGYLSFAQHQLTQSLFSLAVQNAVKCIESATEAVKVQGHSTQDIWRAVGGACDVFLSVQSLLSHTPLEMLDDLLAEGCIKHSDVEAPELDDNASIVETIVTYAIVALRLSVASARSDKASQALGHYNLGLAQLKAYKRTGKDSQLHESVECFKKAIQMEPRNYEFWNAYGIASSVLNPRVAQHCFIRSLSLNMKQPVTWANLASMYLSRGDLELATETYEKTRAIDPENVASWVGQGIIEFTKGNQSEAERLIDHSFIISQGTDQLAKLLHGLSVFERASSGASLSKGATANLDNGILALQKLLLLNPTSDVGLALQSMLLERTGLYEPAVEHMVQYCESNQNDPIKYAKGKIQLARLCLGAEQFTMAIENAEEAIGLITESGQEDLSKSLLSGLLTAGLGYYFNGQFGESIEYFKQALAESEEDQDVVVLLAQVLWADGGKDEKEVALDQLFSSVGAKGASVKIALLLGVIGLVDDPNIADAAAEELSNLSLDSLQQDHDHQVQEVLSLLTKSMDPWKRAAYYWPSNYGIWKNVNPKTALQLATKGLGGVSSSELSEAYSTEQTLECSQRAVFLAPWNVKAWQGLDNTLKSISS</sequence>
<dbReference type="GO" id="GO:0006401">
    <property type="term" value="P:RNA catabolic process"/>
    <property type="evidence" value="ECO:0007669"/>
    <property type="project" value="InterPro"/>
</dbReference>
<dbReference type="Gene3D" id="1.25.40.10">
    <property type="entry name" value="Tetratricopeptide repeat domain"/>
    <property type="match status" value="6"/>
</dbReference>
<feature type="region of interest" description="Disordered" evidence="4">
    <location>
        <begin position="317"/>
        <end position="354"/>
    </location>
</feature>
<feature type="repeat" description="TPR" evidence="3">
    <location>
        <begin position="38"/>
        <end position="71"/>
    </location>
</feature>
<dbReference type="InterPro" id="IPR019734">
    <property type="entry name" value="TPR_rpt"/>
</dbReference>
<evidence type="ECO:0000256" key="1">
    <source>
        <dbReference type="ARBA" id="ARBA00022737"/>
    </source>
</evidence>
<evidence type="ECO:0000256" key="4">
    <source>
        <dbReference type="SAM" id="MobiDB-lite"/>
    </source>
</evidence>
<dbReference type="PANTHER" id="PTHR15704:SF7">
    <property type="entry name" value="SUPERKILLER COMPLEX PROTEIN 3"/>
    <property type="match status" value="1"/>
</dbReference>
<feature type="repeat" description="TPR" evidence="3">
    <location>
        <begin position="683"/>
        <end position="716"/>
    </location>
</feature>
<dbReference type="InterPro" id="IPR011990">
    <property type="entry name" value="TPR-like_helical_dom_sf"/>
</dbReference>
<evidence type="ECO:0000256" key="2">
    <source>
        <dbReference type="ARBA" id="ARBA00022803"/>
    </source>
</evidence>
<dbReference type="PhylomeDB" id="A0A060SXJ8"/>
<name>A0A060SXJ8_BLAAD</name>
<feature type="repeat" description="TPR" evidence="3">
    <location>
        <begin position="954"/>
        <end position="987"/>
    </location>
</feature>
<evidence type="ECO:0000256" key="3">
    <source>
        <dbReference type="PROSITE-ProRule" id="PRU00339"/>
    </source>
</evidence>
<evidence type="ECO:0000313" key="5">
    <source>
        <dbReference type="EMBL" id="CDP33463.1"/>
    </source>
</evidence>
<dbReference type="SUPFAM" id="SSF48452">
    <property type="entry name" value="TPR-like"/>
    <property type="match status" value="4"/>
</dbReference>
<protein>
    <submittedName>
        <fullName evidence="5">ARAD1A09944p</fullName>
    </submittedName>
</protein>
<dbReference type="InterPro" id="IPR040962">
    <property type="entry name" value="TPR_22"/>
</dbReference>
<keyword evidence="2 3" id="KW-0802">TPR repeat</keyword>
<accession>A0A060SXJ8</accession>
<gene>
    <name evidence="5" type="ORF">GNLVRS02_ARAD1A09944g</name>
</gene>
<proteinExistence type="predicted"/>
<organism evidence="5">
    <name type="scientific">Blastobotrys adeninivorans</name>
    <name type="common">Yeast</name>
    <name type="synonym">Arxula adeninivorans</name>
    <dbReference type="NCBI Taxonomy" id="409370"/>
    <lineage>
        <taxon>Eukaryota</taxon>
        <taxon>Fungi</taxon>
        <taxon>Dikarya</taxon>
        <taxon>Ascomycota</taxon>
        <taxon>Saccharomycotina</taxon>
        <taxon>Dipodascomycetes</taxon>
        <taxon>Dipodascales</taxon>
        <taxon>Trichomonascaceae</taxon>
        <taxon>Blastobotrys</taxon>
    </lineage>
</organism>
<dbReference type="InterPro" id="IPR039226">
    <property type="entry name" value="Ski3/TTC37"/>
</dbReference>
<dbReference type="Pfam" id="PF18833">
    <property type="entry name" value="TPR_22"/>
    <property type="match status" value="1"/>
</dbReference>
<dbReference type="EMBL" id="HG937691">
    <property type="protein sequence ID" value="CDP33463.1"/>
    <property type="molecule type" value="Genomic_DNA"/>
</dbReference>
<feature type="compositionally biased region" description="Acidic residues" evidence="4">
    <location>
        <begin position="338"/>
        <end position="351"/>
    </location>
</feature>
<dbReference type="Pfam" id="PF13432">
    <property type="entry name" value="TPR_16"/>
    <property type="match status" value="3"/>
</dbReference>
<dbReference type="Pfam" id="PF13176">
    <property type="entry name" value="TPR_7"/>
    <property type="match status" value="1"/>
</dbReference>
<reference evidence="5" key="1">
    <citation type="submission" date="2014-02" db="EMBL/GenBank/DDBJ databases">
        <authorList>
            <person name="Genoscope - CEA"/>
        </authorList>
    </citation>
    <scope>NUCLEOTIDE SEQUENCE</scope>
    <source>
        <strain evidence="5">LS3</strain>
    </source>
</reference>
<dbReference type="Pfam" id="PF14559">
    <property type="entry name" value="TPR_19"/>
    <property type="match status" value="1"/>
</dbReference>